<dbReference type="EMBL" id="ML991816">
    <property type="protein sequence ID" value="KAF2232411.1"/>
    <property type="molecule type" value="Genomic_DNA"/>
</dbReference>
<evidence type="ECO:0000259" key="2">
    <source>
        <dbReference type="Pfam" id="PF13679"/>
    </source>
</evidence>
<keyword evidence="4" id="KW-1185">Reference proteome</keyword>
<dbReference type="InterPro" id="IPR052220">
    <property type="entry name" value="METTL25"/>
</dbReference>
<dbReference type="InterPro" id="IPR025714">
    <property type="entry name" value="Methyltranfer_dom"/>
</dbReference>
<organism evidence="3 4">
    <name type="scientific">Viridothelium virens</name>
    <name type="common">Speckled blister lichen</name>
    <name type="synonym">Trypethelium virens</name>
    <dbReference type="NCBI Taxonomy" id="1048519"/>
    <lineage>
        <taxon>Eukaryota</taxon>
        <taxon>Fungi</taxon>
        <taxon>Dikarya</taxon>
        <taxon>Ascomycota</taxon>
        <taxon>Pezizomycotina</taxon>
        <taxon>Dothideomycetes</taxon>
        <taxon>Dothideomycetes incertae sedis</taxon>
        <taxon>Trypetheliales</taxon>
        <taxon>Trypetheliaceae</taxon>
        <taxon>Viridothelium</taxon>
    </lineage>
</organism>
<evidence type="ECO:0000313" key="4">
    <source>
        <dbReference type="Proteomes" id="UP000800092"/>
    </source>
</evidence>
<evidence type="ECO:0000256" key="1">
    <source>
        <dbReference type="SAM" id="MobiDB-lite"/>
    </source>
</evidence>
<feature type="region of interest" description="Disordered" evidence="1">
    <location>
        <begin position="245"/>
        <end position="282"/>
    </location>
</feature>
<dbReference type="Pfam" id="PF13679">
    <property type="entry name" value="Methyltransf_32"/>
    <property type="match status" value="1"/>
</dbReference>
<protein>
    <recommendedName>
        <fullName evidence="2">Methyltransferase domain-containing protein</fullName>
    </recommendedName>
</protein>
<accession>A0A6A6H3G7</accession>
<name>A0A6A6H3G7_VIRVR</name>
<evidence type="ECO:0000313" key="3">
    <source>
        <dbReference type="EMBL" id="KAF2232411.1"/>
    </source>
</evidence>
<sequence>MGPDNSLPLPDAFAQKSEEEFIVSLLGFTTSSTFLQNFCGGVHVLDFFTRKPDLYSSILPKAWREWFKKQSIMDILDLLMRKDLPHIPSEIYDGCHEDCFRENGSLPPLSLVQYIRDIRAHSLVREFPARPAKQSHSRQSNALSRDVAVGMKTKKIEEVSHFAYYVNQLTTELAATQGTNITHLVDFGSGQNYLGRALASKPYNKHVIALESKPHNITGAKKYDEMAKLTERSVVIRNKKRFRAEQQGLGYTPKDPMRKDVNRDNDDLVSSPSRMANTSIEPPLLRTEVASSETSASSKDRGSVQYVEFLIKDGNLEPVLQKIFDQPSKDISNLNDRDDHPLSQELVHEPVHKLLSPISPHLLVISLHSCGNLVHHGIRALLLNPRVATVALVGCCYNLVTERLGPPTYKLPTLRTNTPRLEQTSTAYDPHGFPMSERLCTYEHELGKGIRLNITARMMAVQAPQNWGAEDSERFFTRHFYRALLQRIFLDYGVVELPEGRDGVSGGEEREGEGREKGRDGSTNPIIIGSLKKSCYVSFAAYVRGALDKLSTDSEFGRLIQEKLGGISDEEIQEYERAFRDKKHEISVLWSLMAFSAGVVEAVMVVDRWLFLKEQECVERCWVEPVFSYRESPRNLVVVGIKKPI</sequence>
<dbReference type="OrthoDB" id="10258156at2759"/>
<reference evidence="3" key="1">
    <citation type="journal article" date="2020" name="Stud. Mycol.">
        <title>101 Dothideomycetes genomes: a test case for predicting lifestyles and emergence of pathogens.</title>
        <authorList>
            <person name="Haridas S."/>
            <person name="Albert R."/>
            <person name="Binder M."/>
            <person name="Bloem J."/>
            <person name="Labutti K."/>
            <person name="Salamov A."/>
            <person name="Andreopoulos B."/>
            <person name="Baker S."/>
            <person name="Barry K."/>
            <person name="Bills G."/>
            <person name="Bluhm B."/>
            <person name="Cannon C."/>
            <person name="Castanera R."/>
            <person name="Culley D."/>
            <person name="Daum C."/>
            <person name="Ezra D."/>
            <person name="Gonzalez J."/>
            <person name="Henrissat B."/>
            <person name="Kuo A."/>
            <person name="Liang C."/>
            <person name="Lipzen A."/>
            <person name="Lutzoni F."/>
            <person name="Magnuson J."/>
            <person name="Mondo S."/>
            <person name="Nolan M."/>
            <person name="Ohm R."/>
            <person name="Pangilinan J."/>
            <person name="Park H.-J."/>
            <person name="Ramirez L."/>
            <person name="Alfaro M."/>
            <person name="Sun H."/>
            <person name="Tritt A."/>
            <person name="Yoshinaga Y."/>
            <person name="Zwiers L.-H."/>
            <person name="Turgeon B."/>
            <person name="Goodwin S."/>
            <person name="Spatafora J."/>
            <person name="Crous P."/>
            <person name="Grigoriev I."/>
        </authorList>
    </citation>
    <scope>NUCLEOTIDE SEQUENCE</scope>
    <source>
        <strain evidence="3">Tuck. ex Michener</strain>
    </source>
</reference>
<feature type="compositionally biased region" description="Basic and acidic residues" evidence="1">
    <location>
        <begin position="255"/>
        <end position="266"/>
    </location>
</feature>
<feature type="region of interest" description="Disordered" evidence="1">
    <location>
        <begin position="500"/>
        <end position="522"/>
    </location>
</feature>
<feature type="compositionally biased region" description="Polar residues" evidence="1">
    <location>
        <begin position="268"/>
        <end position="280"/>
    </location>
</feature>
<dbReference type="PANTHER" id="PTHR12496">
    <property type="entry name" value="CGI-41 METHYLTRANSFERASE"/>
    <property type="match status" value="1"/>
</dbReference>
<proteinExistence type="predicted"/>
<dbReference type="AlphaFoldDB" id="A0A6A6H3G7"/>
<dbReference type="Proteomes" id="UP000800092">
    <property type="component" value="Unassembled WGS sequence"/>
</dbReference>
<feature type="domain" description="Methyltransferase" evidence="2">
    <location>
        <begin position="154"/>
        <end position="402"/>
    </location>
</feature>
<gene>
    <name evidence="3" type="ORF">EV356DRAFT_505380</name>
</gene>
<feature type="compositionally biased region" description="Basic and acidic residues" evidence="1">
    <location>
        <begin position="500"/>
        <end position="520"/>
    </location>
</feature>
<dbReference type="PANTHER" id="PTHR12496:SF0">
    <property type="entry name" value="METHYLTRANSFERASE DOMAIN-CONTAINING PROTEIN"/>
    <property type="match status" value="1"/>
</dbReference>